<protein>
    <recommendedName>
        <fullName evidence="3">Septum formation inhibitor-activating ATPase</fullName>
    </recommendedName>
</protein>
<comment type="caution">
    <text evidence="1">The sequence shown here is derived from an EMBL/GenBank/DDBJ whole genome shotgun (WGS) entry which is preliminary data.</text>
</comment>
<evidence type="ECO:0000313" key="2">
    <source>
        <dbReference type="Proteomes" id="UP000460715"/>
    </source>
</evidence>
<keyword evidence="2" id="KW-1185">Reference proteome</keyword>
<organism evidence="1 2">
    <name type="scientific">Teichococcus coralli</name>
    <dbReference type="NCBI Taxonomy" id="2545983"/>
    <lineage>
        <taxon>Bacteria</taxon>
        <taxon>Pseudomonadati</taxon>
        <taxon>Pseudomonadota</taxon>
        <taxon>Alphaproteobacteria</taxon>
        <taxon>Acetobacterales</taxon>
        <taxon>Roseomonadaceae</taxon>
        <taxon>Roseomonas</taxon>
    </lineage>
</organism>
<dbReference type="AlphaFoldDB" id="A0A845BDF2"/>
<reference evidence="1 2" key="1">
    <citation type="submission" date="2019-03" db="EMBL/GenBank/DDBJ databases">
        <title>Roseomonas sp. a novel Roseomonas species isolated from Sea whip Gorgonian.</title>
        <authorList>
            <person name="Li F."/>
            <person name="Pan X."/>
            <person name="Huang S."/>
            <person name="Li Z."/>
            <person name="Meng B."/>
        </authorList>
    </citation>
    <scope>NUCLEOTIDE SEQUENCE [LARGE SCALE GENOMIC DNA]</scope>
    <source>
        <strain evidence="1 2">M0104</strain>
    </source>
</reference>
<dbReference type="OrthoDB" id="1078940at2"/>
<dbReference type="Proteomes" id="UP000460715">
    <property type="component" value="Unassembled WGS sequence"/>
</dbReference>
<accession>A0A845BDF2</accession>
<evidence type="ECO:0000313" key="1">
    <source>
        <dbReference type="EMBL" id="MXP65613.1"/>
    </source>
</evidence>
<evidence type="ECO:0008006" key="3">
    <source>
        <dbReference type="Google" id="ProtNLM"/>
    </source>
</evidence>
<proteinExistence type="predicted"/>
<name>A0A845BDF2_9PROT</name>
<dbReference type="RefSeq" id="WP_160939023.1">
    <property type="nucleotide sequence ID" value="NZ_SNVJ01000024.1"/>
</dbReference>
<sequence>MNARPNLADLDRALGAARHPALLLPTELKAGGVDPLGLRQVNLDLMAAAWPDFNNVTARIRPYVFMAWAWWKAREVFESRGQAATRADDLQALVDRWEVLFLWSHLLAEAEVGLPGRNVLTKYLPRPRDGRSYRFGGAEWDKLRSSRRWSTALMAPIQYGPSIKALRWLEPRPAGTFAPSTDAMPAVRAFEEAVGRRLPAELLAPGDLSITPEEALALYGLWDVTAPTEVERDTFRALFLDAGLRPGARLAAARRRALLLVRSVLRQNRDSLSEAEVRRALASGRLRSGAVVDGPEADRGTLLLFGALQARQLQRLALEAMLSWILGRIPAGEAVGSDDLVRDADAAARAVEEGADASSVGGYLALAAERGGRDGWPAACAYREETDVLFLMRALAIAQDEGGQRVPGLALRALAYTDAMAAGLRAAGLEGAARGHLGGHPDRLPLDRASRRLAALSGRPMRELWREVILSWVLAQHVRWSIARNGDGTQRLRLALDEGGWTRLRSGPAGIFGATPDRLWAALSLSADCGILTMIQGGDGSRMYATS</sequence>
<dbReference type="EMBL" id="SNVJ01000024">
    <property type="protein sequence ID" value="MXP65613.1"/>
    <property type="molecule type" value="Genomic_DNA"/>
</dbReference>
<gene>
    <name evidence="1" type="ORF">E0493_19885</name>
</gene>